<dbReference type="InterPro" id="IPR036186">
    <property type="entry name" value="Serpin_sf"/>
</dbReference>
<dbReference type="Gene3D" id="3.30.497.10">
    <property type="entry name" value="Antithrombin, subunit I, domain 2"/>
    <property type="match status" value="2"/>
</dbReference>
<dbReference type="InterPro" id="IPR042178">
    <property type="entry name" value="Serpin_sf_1"/>
</dbReference>
<evidence type="ECO:0000259" key="2">
    <source>
        <dbReference type="SMART" id="SM00093"/>
    </source>
</evidence>
<name>A0A3D9ZR04_9ACTN</name>
<sequence>MIETAVARANALTARWAATVGDGHTTALSGAGVWPLLAYLAWAADGAGREELAAAVGMDPKDAQEAATGLIRLLRSEPGLRAAVGLWARSDVPLRDEWRQTLPAGSVGVLAVGALDAWVREQTGGLLDGMAAPVGTETLLVLATALTVRTTWKEPFEDGTLPVRTGPWAGQSMHALWRSGTDLDQLAVYDTASGPISVLSVEGDNGIGVDLVLGTPEAPAGAVLAAGVAIDSDTAPAVLGSQFTEDHTAPGLTLSGSYRRERQLHTGVPRFTVRGGHDLLETAELFGLRAVSDDRRGWFPGISDFPLAVAVARQDVTAAFTALGFEAAAVTHVNMVGGAGIPPHKRDLLFTIERPFGFVARHRASGLVLVAGWVAELEKFVMPRHQTVRLRVDDSGKLVLDDD</sequence>
<protein>
    <submittedName>
        <fullName evidence="3">Serine protease inhibitor</fullName>
    </submittedName>
</protein>
<dbReference type="GO" id="GO:0005615">
    <property type="term" value="C:extracellular space"/>
    <property type="evidence" value="ECO:0007669"/>
    <property type="project" value="InterPro"/>
</dbReference>
<dbReference type="Gene3D" id="2.30.39.10">
    <property type="entry name" value="Alpha-1-antitrypsin, domain 1"/>
    <property type="match status" value="1"/>
</dbReference>
<feature type="domain" description="Serpin" evidence="2">
    <location>
        <begin position="10"/>
        <end position="377"/>
    </location>
</feature>
<proteinExistence type="inferred from homology"/>
<comment type="caution">
    <text evidence="3">The sequence shown here is derived from an EMBL/GenBank/DDBJ whole genome shotgun (WGS) entry which is preliminary data.</text>
</comment>
<comment type="similarity">
    <text evidence="1">Belongs to the serpin family.</text>
</comment>
<dbReference type="Pfam" id="PF00079">
    <property type="entry name" value="Serpin"/>
    <property type="match status" value="2"/>
</dbReference>
<dbReference type="InterPro" id="IPR000215">
    <property type="entry name" value="Serpin_fam"/>
</dbReference>
<dbReference type="InterPro" id="IPR023796">
    <property type="entry name" value="Serpin_dom"/>
</dbReference>
<dbReference type="InterPro" id="IPR042185">
    <property type="entry name" value="Serpin_sf_2"/>
</dbReference>
<dbReference type="PANTHER" id="PTHR11461">
    <property type="entry name" value="SERINE PROTEASE INHIBITOR, SERPIN"/>
    <property type="match status" value="1"/>
</dbReference>
<gene>
    <name evidence="3" type="ORF">DFJ67_5862</name>
</gene>
<evidence type="ECO:0000313" key="4">
    <source>
        <dbReference type="Proteomes" id="UP000256913"/>
    </source>
</evidence>
<dbReference type="SMART" id="SM00093">
    <property type="entry name" value="SERPIN"/>
    <property type="match status" value="1"/>
</dbReference>
<evidence type="ECO:0000313" key="3">
    <source>
        <dbReference type="EMBL" id="REF99818.1"/>
    </source>
</evidence>
<organism evidence="3 4">
    <name type="scientific">Asanoa ferruginea</name>
    <dbReference type="NCBI Taxonomy" id="53367"/>
    <lineage>
        <taxon>Bacteria</taxon>
        <taxon>Bacillati</taxon>
        <taxon>Actinomycetota</taxon>
        <taxon>Actinomycetes</taxon>
        <taxon>Micromonosporales</taxon>
        <taxon>Micromonosporaceae</taxon>
        <taxon>Asanoa</taxon>
    </lineage>
</organism>
<dbReference type="RefSeq" id="WP_116070951.1">
    <property type="nucleotide sequence ID" value="NZ_BONB01000058.1"/>
</dbReference>
<dbReference type="EMBL" id="QUMQ01000001">
    <property type="protein sequence ID" value="REF99818.1"/>
    <property type="molecule type" value="Genomic_DNA"/>
</dbReference>
<dbReference type="AlphaFoldDB" id="A0A3D9ZR04"/>
<reference evidence="3 4" key="1">
    <citation type="submission" date="2018-08" db="EMBL/GenBank/DDBJ databases">
        <title>Sequencing the genomes of 1000 actinobacteria strains.</title>
        <authorList>
            <person name="Klenk H.-P."/>
        </authorList>
    </citation>
    <scope>NUCLEOTIDE SEQUENCE [LARGE SCALE GENOMIC DNA]</scope>
    <source>
        <strain evidence="3 4">DSM 44099</strain>
    </source>
</reference>
<evidence type="ECO:0000256" key="1">
    <source>
        <dbReference type="RuleBase" id="RU000411"/>
    </source>
</evidence>
<accession>A0A3D9ZR04</accession>
<dbReference type="PANTHER" id="PTHR11461:SF211">
    <property type="entry name" value="GH10112P-RELATED"/>
    <property type="match status" value="1"/>
</dbReference>
<keyword evidence="4" id="KW-1185">Reference proteome</keyword>
<dbReference type="GO" id="GO:0004867">
    <property type="term" value="F:serine-type endopeptidase inhibitor activity"/>
    <property type="evidence" value="ECO:0007669"/>
    <property type="project" value="InterPro"/>
</dbReference>
<dbReference type="OrthoDB" id="4847668at2"/>
<dbReference type="Proteomes" id="UP000256913">
    <property type="component" value="Unassembled WGS sequence"/>
</dbReference>
<dbReference type="SUPFAM" id="SSF56574">
    <property type="entry name" value="Serpins"/>
    <property type="match status" value="2"/>
</dbReference>